<feature type="repeat" description="ANK" evidence="3">
    <location>
        <begin position="1101"/>
        <end position="1123"/>
    </location>
</feature>
<dbReference type="InterPro" id="IPR035994">
    <property type="entry name" value="Nucleoside_phosphorylase_sf"/>
</dbReference>
<feature type="domain" description="Nephrocystin 3-like N-terminal" evidence="6">
    <location>
        <begin position="379"/>
        <end position="544"/>
    </location>
</feature>
<accession>A0A8H4LQU0</accession>
<dbReference type="GO" id="GO:0009116">
    <property type="term" value="P:nucleoside metabolic process"/>
    <property type="evidence" value="ECO:0007669"/>
    <property type="project" value="InterPro"/>
</dbReference>
<dbReference type="Gene3D" id="3.40.50.300">
    <property type="entry name" value="P-loop containing nucleotide triphosphate hydrolases"/>
    <property type="match status" value="1"/>
</dbReference>
<dbReference type="PANTHER" id="PTHR24173:SF74">
    <property type="entry name" value="ANKYRIN REPEAT DOMAIN-CONTAINING PROTEIN 16"/>
    <property type="match status" value="1"/>
</dbReference>
<evidence type="ECO:0000259" key="5">
    <source>
        <dbReference type="Pfam" id="PF22939"/>
    </source>
</evidence>
<name>A0A8H4LQU0_9HYPO</name>
<evidence type="ECO:0000259" key="6">
    <source>
        <dbReference type="Pfam" id="PF24883"/>
    </source>
</evidence>
<keyword evidence="2 3" id="KW-0040">ANK repeat</keyword>
<evidence type="ECO:0000256" key="3">
    <source>
        <dbReference type="PROSITE-ProRule" id="PRU00023"/>
    </source>
</evidence>
<evidence type="ECO:0000259" key="4">
    <source>
        <dbReference type="Pfam" id="PF01048"/>
    </source>
</evidence>
<evidence type="ECO:0000313" key="7">
    <source>
        <dbReference type="EMBL" id="KAF4472106.1"/>
    </source>
</evidence>
<dbReference type="InterPro" id="IPR000845">
    <property type="entry name" value="Nucleoside_phosphorylase_d"/>
</dbReference>
<dbReference type="Pfam" id="PF00023">
    <property type="entry name" value="Ank"/>
    <property type="match status" value="1"/>
</dbReference>
<feature type="repeat" description="ANK" evidence="3">
    <location>
        <begin position="1039"/>
        <end position="1061"/>
    </location>
</feature>
<dbReference type="Pfam" id="PF12796">
    <property type="entry name" value="Ank_2"/>
    <property type="match status" value="5"/>
</dbReference>
<dbReference type="PROSITE" id="PS50297">
    <property type="entry name" value="ANK_REP_REGION"/>
    <property type="match status" value="6"/>
</dbReference>
<evidence type="ECO:0000313" key="8">
    <source>
        <dbReference type="Proteomes" id="UP000554235"/>
    </source>
</evidence>
<protein>
    <submittedName>
        <fullName evidence="7">Ankyrin repeat</fullName>
    </submittedName>
</protein>
<dbReference type="Pfam" id="PF24883">
    <property type="entry name" value="NPHP3_N"/>
    <property type="match status" value="1"/>
</dbReference>
<dbReference type="Gene3D" id="1.25.40.20">
    <property type="entry name" value="Ankyrin repeat-containing domain"/>
    <property type="match status" value="5"/>
</dbReference>
<dbReference type="InterPro" id="IPR056884">
    <property type="entry name" value="NPHP3-like_N"/>
</dbReference>
<feature type="repeat" description="ANK" evidence="3">
    <location>
        <begin position="967"/>
        <end position="989"/>
    </location>
</feature>
<evidence type="ECO:0000256" key="1">
    <source>
        <dbReference type="ARBA" id="ARBA00022737"/>
    </source>
</evidence>
<organism evidence="7 8">
    <name type="scientific">Fusarium albosuccineum</name>
    <dbReference type="NCBI Taxonomy" id="1237068"/>
    <lineage>
        <taxon>Eukaryota</taxon>
        <taxon>Fungi</taxon>
        <taxon>Dikarya</taxon>
        <taxon>Ascomycota</taxon>
        <taxon>Pezizomycotina</taxon>
        <taxon>Sordariomycetes</taxon>
        <taxon>Hypocreomycetidae</taxon>
        <taxon>Hypocreales</taxon>
        <taxon>Nectriaceae</taxon>
        <taxon>Fusarium</taxon>
        <taxon>Fusarium decemcellulare species complex</taxon>
    </lineage>
</organism>
<dbReference type="GO" id="GO:0003824">
    <property type="term" value="F:catalytic activity"/>
    <property type="evidence" value="ECO:0007669"/>
    <property type="project" value="InterPro"/>
</dbReference>
<dbReference type="OrthoDB" id="1577640at2759"/>
<dbReference type="Gene3D" id="3.40.50.1580">
    <property type="entry name" value="Nucleoside phosphorylase domain"/>
    <property type="match status" value="1"/>
</dbReference>
<dbReference type="InterPro" id="IPR054471">
    <property type="entry name" value="GPIID_WHD"/>
</dbReference>
<feature type="repeat" description="ANK" evidence="3">
    <location>
        <begin position="893"/>
        <end position="926"/>
    </location>
</feature>
<dbReference type="InterPro" id="IPR027417">
    <property type="entry name" value="P-loop_NTPase"/>
</dbReference>
<dbReference type="SMART" id="SM00248">
    <property type="entry name" value="ANK"/>
    <property type="match status" value="15"/>
</dbReference>
<feature type="domain" description="Nucleoside phosphorylase" evidence="4">
    <location>
        <begin position="9"/>
        <end position="295"/>
    </location>
</feature>
<comment type="caution">
    <text evidence="7">The sequence shown here is derived from an EMBL/GenBank/DDBJ whole genome shotgun (WGS) entry which is preliminary data.</text>
</comment>
<feature type="repeat" description="ANK" evidence="3">
    <location>
        <begin position="1005"/>
        <end position="1027"/>
    </location>
</feature>
<proteinExistence type="predicted"/>
<dbReference type="InterPro" id="IPR036770">
    <property type="entry name" value="Ankyrin_rpt-contain_sf"/>
</dbReference>
<sequence>MPDYNAYTVGWICAVQTEIVAALGLLDDRHTEPVETPVHDSNSYTLGRIGKHNVVIAALPRGQYGLANAANVGRDMARTFPNVRIGLMVGIGGGVPTKHDIRLGDVVVGCPAHRSGGVVQYDHGTAMQGQNISIKGALNQPPISILTAINTLSAEHELNGHGLEETIQDVLNNKPRLVKRFQRPHPDADRLYKADFIHDSPGMSCATSCGVSNTIRRDARSVDEDNPKIHYGLIASGNLLMKDAIVRDRLSAEEDVLCFEMEAAGLSNQFPCVVIRGICDYSDSHKNDEWQGYAAMVAAAYAKKLLLQVPLNKIEAEERIAKIEGLLADVAVPISETREEVGTLKFRSDREADRRILDWLTQVDYTSQQNGFMQQHQRGTGQWFLQSETFQTWLKARKATLFCPGMPGVGKTTMTAITIDHLRSKFGDDPSTSIAFIYFNFQRRNEQGTEDLLASLLKQLSQGLSCVPDALKSLYAKYEHANDRPSIQEMSQTLQAVVRLFSTTFIIIDALDECKTAGRFEDTFLSEICTLRDQTAANILVTSRPSESLKNELGGCFVQEIYAHNEDVISYIDHRMGEMMVLDESNLDLEGHEKERLKALIRDEVSQAVDGIFLLARFHLDYLKDKTTPNKISTALEKLPRGPQAYDEAYGKTIIRIRNQDEGLRNLARRVLTWLTFAQRRLTTLELRHALAVRTGSSALDKRDIESTNLMTHVCMGLVRTEEGSDTIGLLHYTTMEYLRANPACLVSLDGLTPMNHTTVSNPTENETARRHSQEMITATCATYLLFNAFRSGRSKARKKLDGRLKLNPFYDYSARNWGYHAYEASPGSEEVKKFLNSKAHVFASSQAMMSPAWGEVDDRQMAALHLAAYFGLEKEVVRLLGDGLQPDVKDSHDRTPLSYAAEKGYNGVVEKLLATDGVDPDSTDKSNRGPLSYAAEQGHVSLVRQLLKTGRVDPESKDTDRKPYHSGRTALSYAAERGHEKIVSLLLRTARVNPDSRGSRDYDVARTPLSYAAEAGHIAVVRLLLEAEGVDPGSKDSQGRTPLSYAADAGHSSIVSLLLSTNRARPDTQALSFAVAEGHETIVRSLLSTKRFNPNSRNDSGRTPLSFAAEGGHDAIFQLLLSIKRVKPDSKSQQERRTPLSFAAECGHEAIVRLLLSIEKVDPDSQSLSGRTPLSFAAAGGHEGIVRLLLAIKSVNPDSQNEDGRTPLSYAAQGGYEGIVRLLLAIKSVNPDSHDNDGRTPLFFAVNYERHMVARLLLARDMVNPNIKASRFNESGETPLITAACNQDEAMVELLLARNDVNPNSRDNDGRTSLEYAVCAGDGQTAERLTRMLLAKEGVDPHPKDNLGGTPLLCAAQKGHESVVRILLAQDGVDSASEDIYGHTALFHAVKYGHEEVANLLRGRKKEDLKRGMKMG</sequence>
<dbReference type="PANTHER" id="PTHR24173">
    <property type="entry name" value="ANKYRIN REPEAT CONTAINING"/>
    <property type="match status" value="1"/>
</dbReference>
<dbReference type="SUPFAM" id="SSF53167">
    <property type="entry name" value="Purine and uridine phosphorylases"/>
    <property type="match status" value="1"/>
</dbReference>
<dbReference type="Pfam" id="PF22939">
    <property type="entry name" value="WHD_GPIID"/>
    <property type="match status" value="1"/>
</dbReference>
<reference evidence="7 8" key="1">
    <citation type="submission" date="2020-01" db="EMBL/GenBank/DDBJ databases">
        <title>Identification and distribution of gene clusters putatively required for synthesis of sphingolipid metabolism inhibitors in phylogenetically diverse species of the filamentous fungus Fusarium.</title>
        <authorList>
            <person name="Kim H.-S."/>
            <person name="Busman M."/>
            <person name="Brown D.W."/>
            <person name="Divon H."/>
            <person name="Uhlig S."/>
            <person name="Proctor R.H."/>
        </authorList>
    </citation>
    <scope>NUCLEOTIDE SEQUENCE [LARGE SCALE GENOMIC DNA]</scope>
    <source>
        <strain evidence="7 8">NRRL 20459</strain>
    </source>
</reference>
<keyword evidence="1" id="KW-0677">Repeat</keyword>
<dbReference type="InterPro" id="IPR002110">
    <property type="entry name" value="Ankyrin_rpt"/>
</dbReference>
<dbReference type="SUPFAM" id="SSF52540">
    <property type="entry name" value="P-loop containing nucleoside triphosphate hydrolases"/>
    <property type="match status" value="1"/>
</dbReference>
<dbReference type="PROSITE" id="PS50088">
    <property type="entry name" value="ANK_REPEAT"/>
    <property type="match status" value="7"/>
</dbReference>
<dbReference type="Proteomes" id="UP000554235">
    <property type="component" value="Unassembled WGS sequence"/>
</dbReference>
<feature type="repeat" description="ANK" evidence="3">
    <location>
        <begin position="1204"/>
        <end position="1225"/>
    </location>
</feature>
<feature type="repeat" description="ANK" evidence="3">
    <location>
        <begin position="1170"/>
        <end position="1191"/>
    </location>
</feature>
<dbReference type="EMBL" id="JAADYS010000129">
    <property type="protein sequence ID" value="KAF4472106.1"/>
    <property type="molecule type" value="Genomic_DNA"/>
</dbReference>
<feature type="domain" description="GPI inositol-deacylase winged helix" evidence="5">
    <location>
        <begin position="664"/>
        <end position="740"/>
    </location>
</feature>
<evidence type="ECO:0000256" key="2">
    <source>
        <dbReference type="ARBA" id="ARBA00023043"/>
    </source>
</evidence>
<keyword evidence="8" id="KW-1185">Reference proteome</keyword>
<gene>
    <name evidence="7" type="ORF">FALBO_969</name>
</gene>
<dbReference type="Pfam" id="PF01048">
    <property type="entry name" value="PNP_UDP_1"/>
    <property type="match status" value="1"/>
</dbReference>
<dbReference type="SUPFAM" id="SSF48403">
    <property type="entry name" value="Ankyrin repeat"/>
    <property type="match status" value="2"/>
</dbReference>